<name>A0A6I9SJM1_ELAGV</name>
<dbReference type="Proteomes" id="UP000504607">
    <property type="component" value="Chromosome 16"/>
</dbReference>
<evidence type="ECO:0000313" key="2">
    <source>
        <dbReference type="Proteomes" id="UP000504607"/>
    </source>
</evidence>
<dbReference type="PANTHER" id="PTHR36038:SF3">
    <property type="entry name" value="OVATE FAMILY PROTEIN"/>
    <property type="match status" value="1"/>
</dbReference>
<evidence type="ECO:0000313" key="3">
    <source>
        <dbReference type="RefSeq" id="XP_010940773.2"/>
    </source>
</evidence>
<accession>A0A6I9SJM1</accession>
<dbReference type="InParanoid" id="A0A6I9SJM1"/>
<dbReference type="OrthoDB" id="1889663at2759"/>
<keyword evidence="2" id="KW-1185">Reference proteome</keyword>
<sequence>MAPLKIFPDLLLIERDRVAIFERRRFAHTTTTVITLQLANMQILRWMLKLPRDHLGVASTRGRSNREPEDELKPRDLVIYDRDGAPQSWKEELEEKEDEEENKRTFTILTRREDGRTCLYSTLQLKHLRSLYKNQNFWQPENSELRMGHKAESANVGFKVLPICDAVSTGCNGGGSSDGSEKDAHKGQQRKAVSRMKELLRWAAAAKSHKGGSKGWKVLYFRKRVDLKAQVDDSSSNSSKVSFRWDVGGCSTSSSVHSPIASMSRNDQMWMKNSSNPSAKLQSSECDANMLVSSKSEEYVRTGHWITTDSDFVVLEL</sequence>
<proteinExistence type="predicted"/>
<gene>
    <name evidence="3" type="primary">LOC105059242</name>
</gene>
<dbReference type="PANTHER" id="PTHR36038">
    <property type="entry name" value="OS06G0102750 PROTEIN"/>
    <property type="match status" value="1"/>
</dbReference>
<dbReference type="RefSeq" id="XP_010940773.2">
    <property type="nucleotide sequence ID" value="XM_010942471.3"/>
</dbReference>
<evidence type="ECO:0000256" key="1">
    <source>
        <dbReference type="SAM" id="MobiDB-lite"/>
    </source>
</evidence>
<dbReference type="AlphaFoldDB" id="A0A6I9SJM1"/>
<organism evidence="2 3">
    <name type="scientific">Elaeis guineensis var. tenera</name>
    <name type="common">Oil palm</name>
    <dbReference type="NCBI Taxonomy" id="51953"/>
    <lineage>
        <taxon>Eukaryota</taxon>
        <taxon>Viridiplantae</taxon>
        <taxon>Streptophyta</taxon>
        <taxon>Embryophyta</taxon>
        <taxon>Tracheophyta</taxon>
        <taxon>Spermatophyta</taxon>
        <taxon>Magnoliopsida</taxon>
        <taxon>Liliopsida</taxon>
        <taxon>Arecaceae</taxon>
        <taxon>Arecoideae</taxon>
        <taxon>Cocoseae</taxon>
        <taxon>Elaeidinae</taxon>
        <taxon>Elaeis</taxon>
    </lineage>
</organism>
<reference evidence="3" key="1">
    <citation type="submission" date="2025-08" db="UniProtKB">
        <authorList>
            <consortium name="RefSeq"/>
        </authorList>
    </citation>
    <scope>IDENTIFICATION</scope>
</reference>
<protein>
    <submittedName>
        <fullName evidence="3">Uncharacterized protein LOC105059242</fullName>
    </submittedName>
</protein>
<feature type="region of interest" description="Disordered" evidence="1">
    <location>
        <begin position="172"/>
        <end position="192"/>
    </location>
</feature>